<keyword evidence="2" id="KW-1185">Reference proteome</keyword>
<dbReference type="EMBL" id="JBJGWJ010000001">
    <property type="protein sequence ID" value="MFK8292616.1"/>
    <property type="molecule type" value="Genomic_DNA"/>
</dbReference>
<reference evidence="1 2" key="1">
    <citation type="journal article" date="2016" name="Sci. Rep.">
        <title>Whole genome sequencing identifies a novel species of the genus Capnocytophaga isolated from dog and cat bite wounds in humans.</title>
        <authorList>
            <person name="Zangenah S."/>
            <person name="Abbasi N."/>
            <person name="Andersson A.F."/>
            <person name="Bergman P."/>
        </authorList>
    </citation>
    <scope>NUCLEOTIDE SEQUENCE [LARGE SCALE GENOMIC DNA]</scope>
    <source>
        <strain evidence="1 2">W5</strain>
    </source>
</reference>
<protein>
    <submittedName>
        <fullName evidence="1">Uncharacterized protein</fullName>
    </submittedName>
</protein>
<evidence type="ECO:0000313" key="1">
    <source>
        <dbReference type="EMBL" id="MFK8292616.1"/>
    </source>
</evidence>
<organism evidence="1 2">
    <name type="scientific">Capnocytophaga stomatis</name>
    <dbReference type="NCBI Taxonomy" id="1848904"/>
    <lineage>
        <taxon>Bacteria</taxon>
        <taxon>Pseudomonadati</taxon>
        <taxon>Bacteroidota</taxon>
        <taxon>Flavobacteriia</taxon>
        <taxon>Flavobacteriales</taxon>
        <taxon>Flavobacteriaceae</taxon>
        <taxon>Capnocytophaga</taxon>
    </lineage>
</organism>
<name>A0ABW8Q8B1_9FLAO</name>
<evidence type="ECO:0000313" key="2">
    <source>
        <dbReference type="Proteomes" id="UP001622370"/>
    </source>
</evidence>
<proteinExistence type="predicted"/>
<dbReference type="Proteomes" id="UP001622370">
    <property type="component" value="Unassembled WGS sequence"/>
</dbReference>
<comment type="caution">
    <text evidence="1">The sequence shown here is derived from an EMBL/GenBank/DDBJ whole genome shotgun (WGS) entry which is preliminary data.</text>
</comment>
<sequence length="193" mass="21636">MNNYPFKNEEKYLLIERFITDITSKKGIQIPAHRLKPTASELFVQSKYTAGGLSNILTGNVTREVGVTNFDGNKLENDRYFVIQAVTLLYGEGESTKKVYEIGYDTKLPAILKSSTLLIRQNNMVLVSLPIQAIENAKQLDNFYRSLESLVLLEPNQPIEILIESPVGSSITPTSGDTSFVKVMLKGFETQIR</sequence>
<gene>
    <name evidence="1" type="ORF">ACI76L_02350</name>
</gene>
<accession>A0ABW8Q8B1</accession>
<dbReference type="RefSeq" id="WP_405253653.1">
    <property type="nucleotide sequence ID" value="NZ_JBJGWE010000001.1"/>
</dbReference>